<dbReference type="PROSITE" id="PS50110">
    <property type="entry name" value="RESPONSE_REGULATORY"/>
    <property type="match status" value="1"/>
</dbReference>
<feature type="domain" description="HTH araC/xylS-type" evidence="9">
    <location>
        <begin position="409"/>
        <end position="508"/>
    </location>
</feature>
<keyword evidence="4" id="KW-0902">Two-component regulatory system</keyword>
<dbReference type="PRINTS" id="PR00032">
    <property type="entry name" value="HTHARAC"/>
</dbReference>
<gene>
    <name evidence="11" type="ORF">SK3146_01841</name>
</gene>
<dbReference type="Proteomes" id="UP001057134">
    <property type="component" value="Chromosome"/>
</dbReference>
<evidence type="ECO:0000313" key="12">
    <source>
        <dbReference type="Proteomes" id="UP001057134"/>
    </source>
</evidence>
<evidence type="ECO:0000259" key="9">
    <source>
        <dbReference type="PROSITE" id="PS01124"/>
    </source>
</evidence>
<protein>
    <submittedName>
        <fullName evidence="11">Response regulatory protein</fullName>
    </submittedName>
</protein>
<dbReference type="EMBL" id="CP027059">
    <property type="protein sequence ID" value="UQZ82682.1"/>
    <property type="molecule type" value="Genomic_DNA"/>
</dbReference>
<feature type="domain" description="Response regulatory" evidence="10">
    <location>
        <begin position="2"/>
        <end position="119"/>
    </location>
</feature>
<dbReference type="Pfam" id="PF17853">
    <property type="entry name" value="GGDEF_2"/>
    <property type="match status" value="1"/>
</dbReference>
<dbReference type="Gene3D" id="3.40.50.2300">
    <property type="match status" value="1"/>
</dbReference>
<keyword evidence="5" id="KW-0805">Transcription regulation</keyword>
<dbReference type="InterPro" id="IPR018060">
    <property type="entry name" value="HTH_AraC"/>
</dbReference>
<dbReference type="RefSeq" id="WP_249864797.1">
    <property type="nucleotide sequence ID" value="NZ_CP027059.1"/>
</dbReference>
<reference evidence="11" key="2">
    <citation type="journal article" date="2021" name="J Anim Sci Technol">
        <title>Complete genome sequence of Paenibacillus konkukensis sp. nov. SK3146 as a potential probiotic strain.</title>
        <authorList>
            <person name="Jung H.I."/>
            <person name="Park S."/>
            <person name="Niu K.M."/>
            <person name="Lee S.W."/>
            <person name="Kothari D."/>
            <person name="Yi K.J."/>
            <person name="Kim S.K."/>
        </authorList>
    </citation>
    <scope>NUCLEOTIDE SEQUENCE</scope>
    <source>
        <strain evidence="11">SK3146</strain>
    </source>
</reference>
<dbReference type="SMART" id="SM00448">
    <property type="entry name" value="REC"/>
    <property type="match status" value="1"/>
</dbReference>
<dbReference type="PANTHER" id="PTHR42713:SF3">
    <property type="entry name" value="TRANSCRIPTIONAL REGULATORY PROTEIN HPTR"/>
    <property type="match status" value="1"/>
</dbReference>
<dbReference type="Pfam" id="PF00072">
    <property type="entry name" value="Response_reg"/>
    <property type="match status" value="1"/>
</dbReference>
<evidence type="ECO:0000256" key="1">
    <source>
        <dbReference type="ARBA" id="ARBA00004496"/>
    </source>
</evidence>
<comment type="subcellular location">
    <subcellularLocation>
        <location evidence="1">Cytoplasm</location>
    </subcellularLocation>
</comment>
<evidence type="ECO:0000256" key="2">
    <source>
        <dbReference type="ARBA" id="ARBA00022490"/>
    </source>
</evidence>
<dbReference type="InterPro" id="IPR018062">
    <property type="entry name" value="HTH_AraC-typ_CS"/>
</dbReference>
<dbReference type="InterPro" id="IPR020449">
    <property type="entry name" value="Tscrpt_reg_AraC-type_HTH"/>
</dbReference>
<feature type="modified residue" description="4-aspartylphosphate" evidence="8">
    <location>
        <position position="54"/>
    </location>
</feature>
<organism evidence="11 12">
    <name type="scientific">Paenibacillus konkukensis</name>
    <dbReference type="NCBI Taxonomy" id="2020716"/>
    <lineage>
        <taxon>Bacteria</taxon>
        <taxon>Bacillati</taxon>
        <taxon>Bacillota</taxon>
        <taxon>Bacilli</taxon>
        <taxon>Bacillales</taxon>
        <taxon>Paenibacillaceae</taxon>
        <taxon>Paenibacillus</taxon>
    </lineage>
</organism>
<proteinExistence type="predicted"/>
<evidence type="ECO:0000256" key="3">
    <source>
        <dbReference type="ARBA" id="ARBA00022553"/>
    </source>
</evidence>
<evidence type="ECO:0000256" key="4">
    <source>
        <dbReference type="ARBA" id="ARBA00023012"/>
    </source>
</evidence>
<dbReference type="InterPro" id="IPR051552">
    <property type="entry name" value="HptR"/>
</dbReference>
<dbReference type="InterPro" id="IPR041522">
    <property type="entry name" value="CdaR_GGDEF"/>
</dbReference>
<dbReference type="SUPFAM" id="SSF46689">
    <property type="entry name" value="Homeodomain-like"/>
    <property type="match status" value="1"/>
</dbReference>
<evidence type="ECO:0000256" key="8">
    <source>
        <dbReference type="PROSITE-ProRule" id="PRU00169"/>
    </source>
</evidence>
<evidence type="ECO:0000313" key="11">
    <source>
        <dbReference type="EMBL" id="UQZ82682.1"/>
    </source>
</evidence>
<dbReference type="InterPro" id="IPR011006">
    <property type="entry name" value="CheY-like_superfamily"/>
</dbReference>
<dbReference type="PROSITE" id="PS01124">
    <property type="entry name" value="HTH_ARAC_FAMILY_2"/>
    <property type="match status" value="1"/>
</dbReference>
<evidence type="ECO:0000256" key="6">
    <source>
        <dbReference type="ARBA" id="ARBA00023125"/>
    </source>
</evidence>
<keyword evidence="3 8" id="KW-0597">Phosphoprotein</keyword>
<evidence type="ECO:0000256" key="7">
    <source>
        <dbReference type="ARBA" id="ARBA00023163"/>
    </source>
</evidence>
<dbReference type="InterPro" id="IPR009057">
    <property type="entry name" value="Homeodomain-like_sf"/>
</dbReference>
<dbReference type="PROSITE" id="PS00041">
    <property type="entry name" value="HTH_ARAC_FAMILY_1"/>
    <property type="match status" value="1"/>
</dbReference>
<keyword evidence="6" id="KW-0238">DNA-binding</keyword>
<dbReference type="PANTHER" id="PTHR42713">
    <property type="entry name" value="HISTIDINE KINASE-RELATED"/>
    <property type="match status" value="1"/>
</dbReference>
<reference evidence="11" key="1">
    <citation type="submission" date="2018-02" db="EMBL/GenBank/DDBJ databases">
        <authorList>
            <person name="Kim S.-K."/>
            <person name="Jung H.-I."/>
            <person name="Lee S.-W."/>
        </authorList>
    </citation>
    <scope>NUCLEOTIDE SEQUENCE</scope>
    <source>
        <strain evidence="11">SK3146</strain>
    </source>
</reference>
<keyword evidence="12" id="KW-1185">Reference proteome</keyword>
<evidence type="ECO:0000259" key="10">
    <source>
        <dbReference type="PROSITE" id="PS50110"/>
    </source>
</evidence>
<keyword evidence="7" id="KW-0804">Transcription</keyword>
<dbReference type="Pfam" id="PF12833">
    <property type="entry name" value="HTH_18"/>
    <property type="match status" value="1"/>
</dbReference>
<dbReference type="InterPro" id="IPR001789">
    <property type="entry name" value="Sig_transdc_resp-reg_receiver"/>
</dbReference>
<keyword evidence="2" id="KW-0963">Cytoplasm</keyword>
<dbReference type="Gene3D" id="1.10.10.60">
    <property type="entry name" value="Homeodomain-like"/>
    <property type="match status" value="2"/>
</dbReference>
<accession>A0ABY4RKC7</accession>
<name>A0ABY4RKC7_9BACL</name>
<sequence>MKILIVDDEIIIRQGLSMVIDWRKLGFELLEPAESAEEALDRLQQEKPDLILTDIRMEGKDGLALAKEARELLPDVEIIMLTGYDDFEYMQRAIRENVSDYLLKSSRPGDIIQAVVSAAQRIRDKWGARSQVFRQEKEMREHLLERWLTGGAAVEEARLAAAFPLLPIGKTPLQVVLLQPTGWGERESGGQLLRFAAENMLREMIPCETLITSKHVTALMPVEGAAWEEKLRAVLGSIEQLLKCSIYGAAGRPAASPNQLPDSYSDAVKTSKYWGLLPDRMLHYRQIEHRKGARTLCSREEEVELAELLSAGDAIRLNQWLKVRLCDYLSQPDLTYESFSSYIQSLALSGTRWFERMSASEAMKESLADFSVARDRDEPALQEKLQQYLHEIMNAYHATVHRGAAAYVRRVIGYIKDNLGSQKMNLHQAARLVHVHPGYLSEVFKRETGSTFNDFLVREKLERARELLSDPAAKISEIARSVGYEDVKYFSQLFKRHYQLTPSEYRERRLGSGSAEEDGG</sequence>
<dbReference type="SUPFAM" id="SSF52172">
    <property type="entry name" value="CheY-like"/>
    <property type="match status" value="1"/>
</dbReference>
<dbReference type="SMART" id="SM00342">
    <property type="entry name" value="HTH_ARAC"/>
    <property type="match status" value="1"/>
</dbReference>
<evidence type="ECO:0000256" key="5">
    <source>
        <dbReference type="ARBA" id="ARBA00023015"/>
    </source>
</evidence>
<dbReference type="CDD" id="cd17536">
    <property type="entry name" value="REC_YesN-like"/>
    <property type="match status" value="1"/>
</dbReference>